<keyword evidence="9" id="KW-0406">Ion transport</keyword>
<dbReference type="InterPro" id="IPR003280">
    <property type="entry name" value="2pore_dom_K_chnl"/>
</dbReference>
<dbReference type="Proteomes" id="UP001228049">
    <property type="component" value="Unassembled WGS sequence"/>
</dbReference>
<evidence type="ECO:0000256" key="7">
    <source>
        <dbReference type="ARBA" id="ARBA00022958"/>
    </source>
</evidence>
<protein>
    <submittedName>
        <fullName evidence="14">Potassium channel subfamily K member 5</fullName>
    </submittedName>
</protein>
<keyword evidence="11 14" id="KW-0407">Ion channel</keyword>
<sequence length="175" mass="19525">MADKGPFLTSCIIFYLSIGAAIFQILEEPNWKTARDEYIEQKKIILKKYTCLTAESLDEILEIVSDAAGQGVTITGDKQRNTWDWGNSVIFAATIVTTIGYGNVAPKTQGGRVFCILYGLCGIPLCLVWISQLGSFFGDRAKRLSQVLIHKKVSVKKVQFTCTALFLLWGWSCTW</sequence>
<dbReference type="PANTHER" id="PTHR11003:SF295">
    <property type="entry name" value="POTASSIUM CHANNEL SUBFAMILY K MEMBER 5"/>
    <property type="match status" value="1"/>
</dbReference>
<reference evidence="14" key="1">
    <citation type="submission" date="2023-04" db="EMBL/GenBank/DDBJ databases">
        <title>Chromosome-level genome of Chaenocephalus aceratus.</title>
        <authorList>
            <person name="Park H."/>
        </authorList>
    </citation>
    <scope>NUCLEOTIDE SEQUENCE</scope>
    <source>
        <strain evidence="14">DE</strain>
        <tissue evidence="14">Muscle</tissue>
    </source>
</reference>
<feature type="transmembrane region" description="Helical" evidence="12">
    <location>
        <begin position="116"/>
        <end position="137"/>
    </location>
</feature>
<dbReference type="InterPro" id="IPR013099">
    <property type="entry name" value="K_chnl_dom"/>
</dbReference>
<evidence type="ECO:0000313" key="15">
    <source>
        <dbReference type="Proteomes" id="UP001228049"/>
    </source>
</evidence>
<evidence type="ECO:0000256" key="6">
    <source>
        <dbReference type="ARBA" id="ARBA00022826"/>
    </source>
</evidence>
<evidence type="ECO:0000256" key="10">
    <source>
        <dbReference type="ARBA" id="ARBA00023136"/>
    </source>
</evidence>
<dbReference type="GO" id="GO:0015271">
    <property type="term" value="F:outward rectifier potassium channel activity"/>
    <property type="evidence" value="ECO:0007669"/>
    <property type="project" value="TreeGrafter"/>
</dbReference>
<evidence type="ECO:0000256" key="9">
    <source>
        <dbReference type="ARBA" id="ARBA00023065"/>
    </source>
</evidence>
<keyword evidence="6" id="KW-0631">Potassium channel</keyword>
<evidence type="ECO:0000259" key="13">
    <source>
        <dbReference type="Pfam" id="PF07885"/>
    </source>
</evidence>
<evidence type="ECO:0000256" key="12">
    <source>
        <dbReference type="SAM" id="Phobius"/>
    </source>
</evidence>
<evidence type="ECO:0000256" key="4">
    <source>
        <dbReference type="ARBA" id="ARBA00022538"/>
    </source>
</evidence>
<dbReference type="EMBL" id="JASDAP010000010">
    <property type="protein sequence ID" value="KAK1896166.1"/>
    <property type="molecule type" value="Genomic_DNA"/>
</dbReference>
<organism evidence="14 15">
    <name type="scientific">Dissostichus eleginoides</name>
    <name type="common">Patagonian toothfish</name>
    <name type="synonym">Dissostichus amissus</name>
    <dbReference type="NCBI Taxonomy" id="100907"/>
    <lineage>
        <taxon>Eukaryota</taxon>
        <taxon>Metazoa</taxon>
        <taxon>Chordata</taxon>
        <taxon>Craniata</taxon>
        <taxon>Vertebrata</taxon>
        <taxon>Euteleostomi</taxon>
        <taxon>Actinopterygii</taxon>
        <taxon>Neopterygii</taxon>
        <taxon>Teleostei</taxon>
        <taxon>Neoteleostei</taxon>
        <taxon>Acanthomorphata</taxon>
        <taxon>Eupercaria</taxon>
        <taxon>Perciformes</taxon>
        <taxon>Notothenioidei</taxon>
        <taxon>Nototheniidae</taxon>
        <taxon>Dissostichus</taxon>
    </lineage>
</organism>
<evidence type="ECO:0000256" key="8">
    <source>
        <dbReference type="ARBA" id="ARBA00022989"/>
    </source>
</evidence>
<comment type="caution">
    <text evidence="14">The sequence shown here is derived from an EMBL/GenBank/DDBJ whole genome shotgun (WGS) entry which is preliminary data.</text>
</comment>
<dbReference type="SUPFAM" id="SSF81324">
    <property type="entry name" value="Voltage-gated potassium channels"/>
    <property type="match status" value="1"/>
</dbReference>
<keyword evidence="4" id="KW-0633">Potassium transport</keyword>
<name>A0AAD9FCF3_DISEL</name>
<keyword evidence="10 12" id="KW-0472">Membrane</keyword>
<keyword evidence="5 12" id="KW-0812">Transmembrane</keyword>
<dbReference type="InterPro" id="IPR003092">
    <property type="entry name" value="2pore_dom_K_chnl_TASK"/>
</dbReference>
<keyword evidence="15" id="KW-1185">Reference proteome</keyword>
<feature type="domain" description="Potassium channel" evidence="13">
    <location>
        <begin position="80"/>
        <end position="137"/>
    </location>
</feature>
<keyword evidence="8 12" id="KW-1133">Transmembrane helix</keyword>
<feature type="transmembrane region" description="Helical" evidence="12">
    <location>
        <begin position="85"/>
        <end position="104"/>
    </location>
</feature>
<dbReference type="PRINTS" id="PR01095">
    <property type="entry name" value="TASKCHANNEL"/>
</dbReference>
<comment type="similarity">
    <text evidence="2">Belongs to the two pore domain potassium channel (TC 1.A.1.8) family.</text>
</comment>
<feature type="transmembrane region" description="Helical" evidence="12">
    <location>
        <begin position="6"/>
        <end position="26"/>
    </location>
</feature>
<dbReference type="GO" id="GO:0005886">
    <property type="term" value="C:plasma membrane"/>
    <property type="evidence" value="ECO:0007669"/>
    <property type="project" value="TreeGrafter"/>
</dbReference>
<keyword evidence="3" id="KW-0813">Transport</keyword>
<evidence type="ECO:0000256" key="1">
    <source>
        <dbReference type="ARBA" id="ARBA00004141"/>
    </source>
</evidence>
<gene>
    <name evidence="14" type="ORF">KUDE01_021614</name>
</gene>
<dbReference type="Gene3D" id="1.10.287.70">
    <property type="match status" value="1"/>
</dbReference>
<dbReference type="PANTHER" id="PTHR11003">
    <property type="entry name" value="POTASSIUM CHANNEL, SUBFAMILY K"/>
    <property type="match status" value="1"/>
</dbReference>
<dbReference type="AlphaFoldDB" id="A0AAD9FCF3"/>
<comment type="subcellular location">
    <subcellularLocation>
        <location evidence="1">Membrane</location>
        <topology evidence="1">Multi-pass membrane protein</topology>
    </subcellularLocation>
</comment>
<keyword evidence="7" id="KW-0630">Potassium</keyword>
<evidence type="ECO:0000313" key="14">
    <source>
        <dbReference type="EMBL" id="KAK1896166.1"/>
    </source>
</evidence>
<dbReference type="Pfam" id="PF07885">
    <property type="entry name" value="Ion_trans_2"/>
    <property type="match status" value="1"/>
</dbReference>
<evidence type="ECO:0000256" key="11">
    <source>
        <dbReference type="ARBA" id="ARBA00023303"/>
    </source>
</evidence>
<dbReference type="GO" id="GO:0022841">
    <property type="term" value="F:potassium ion leak channel activity"/>
    <property type="evidence" value="ECO:0007669"/>
    <property type="project" value="TreeGrafter"/>
</dbReference>
<proteinExistence type="inferred from homology"/>
<evidence type="ECO:0000256" key="2">
    <source>
        <dbReference type="ARBA" id="ARBA00006666"/>
    </source>
</evidence>
<evidence type="ECO:0000256" key="3">
    <source>
        <dbReference type="ARBA" id="ARBA00022448"/>
    </source>
</evidence>
<evidence type="ECO:0000256" key="5">
    <source>
        <dbReference type="ARBA" id="ARBA00022692"/>
    </source>
</evidence>
<dbReference type="GO" id="GO:0030322">
    <property type="term" value="P:stabilization of membrane potential"/>
    <property type="evidence" value="ECO:0007669"/>
    <property type="project" value="TreeGrafter"/>
</dbReference>
<accession>A0AAD9FCF3</accession>